<evidence type="ECO:0000313" key="1">
    <source>
        <dbReference type="EMBL" id="KAL2054867.1"/>
    </source>
</evidence>
<protein>
    <submittedName>
        <fullName evidence="1">Uncharacterized protein</fullName>
    </submittedName>
</protein>
<reference evidence="1 2" key="1">
    <citation type="submission" date="2024-09" db="EMBL/GenBank/DDBJ databases">
        <title>Rethinking Asexuality: The Enigmatic Case of Functional Sexual Genes in Lepraria (Stereocaulaceae).</title>
        <authorList>
            <person name="Doellman M."/>
            <person name="Sun Y."/>
            <person name="Barcenas-Pena A."/>
            <person name="Lumbsch H.T."/>
            <person name="Grewe F."/>
        </authorList>
    </citation>
    <scope>NUCLEOTIDE SEQUENCE [LARGE SCALE GENOMIC DNA]</scope>
    <source>
        <strain evidence="1 2">Grewe 0041</strain>
    </source>
</reference>
<keyword evidence="2" id="KW-1185">Reference proteome</keyword>
<sequence length="108" mass="12819">MLKRRVSIHYAPSGRERTAWWERAWKFWSLRLGVCHICLWRQVPMYVMTDDFGSIMNLRKLRLCSAMVEHFCNSLLFKNELLGEVRRSIANRKFLLRGESLGLIPHLA</sequence>
<name>A0ABR4BAJ5_9LECA</name>
<gene>
    <name evidence="1" type="ORF">ABVK25_004689</name>
</gene>
<proteinExistence type="predicted"/>
<accession>A0ABR4BAJ5</accession>
<organism evidence="1 2">
    <name type="scientific">Lepraria finkii</name>
    <dbReference type="NCBI Taxonomy" id="1340010"/>
    <lineage>
        <taxon>Eukaryota</taxon>
        <taxon>Fungi</taxon>
        <taxon>Dikarya</taxon>
        <taxon>Ascomycota</taxon>
        <taxon>Pezizomycotina</taxon>
        <taxon>Lecanoromycetes</taxon>
        <taxon>OSLEUM clade</taxon>
        <taxon>Lecanoromycetidae</taxon>
        <taxon>Lecanorales</taxon>
        <taxon>Lecanorineae</taxon>
        <taxon>Stereocaulaceae</taxon>
        <taxon>Lepraria</taxon>
    </lineage>
</organism>
<evidence type="ECO:0000313" key="2">
    <source>
        <dbReference type="Proteomes" id="UP001590951"/>
    </source>
</evidence>
<dbReference type="Proteomes" id="UP001590951">
    <property type="component" value="Unassembled WGS sequence"/>
</dbReference>
<dbReference type="EMBL" id="JBHFEH010000013">
    <property type="protein sequence ID" value="KAL2054867.1"/>
    <property type="molecule type" value="Genomic_DNA"/>
</dbReference>
<comment type="caution">
    <text evidence="1">The sequence shown here is derived from an EMBL/GenBank/DDBJ whole genome shotgun (WGS) entry which is preliminary data.</text>
</comment>